<evidence type="ECO:0000313" key="2">
    <source>
        <dbReference type="EMBL" id="PMF27250.1"/>
    </source>
</evidence>
<name>A0A2N7CI05_VIBSP</name>
<organism evidence="2 3">
    <name type="scientific">Vibrio splendidus</name>
    <dbReference type="NCBI Taxonomy" id="29497"/>
    <lineage>
        <taxon>Bacteria</taxon>
        <taxon>Pseudomonadati</taxon>
        <taxon>Pseudomonadota</taxon>
        <taxon>Gammaproteobacteria</taxon>
        <taxon>Vibrionales</taxon>
        <taxon>Vibrionaceae</taxon>
        <taxon>Vibrio</taxon>
    </lineage>
</organism>
<protein>
    <submittedName>
        <fullName evidence="2">Uncharacterized protein</fullName>
    </submittedName>
</protein>
<dbReference type="EMBL" id="MCSW01000091">
    <property type="protein sequence ID" value="PMF27250.1"/>
    <property type="molecule type" value="Genomic_DNA"/>
</dbReference>
<dbReference type="Proteomes" id="UP000235405">
    <property type="component" value="Unassembled WGS sequence"/>
</dbReference>
<accession>A0A2N7CI05</accession>
<evidence type="ECO:0000256" key="1">
    <source>
        <dbReference type="SAM" id="Phobius"/>
    </source>
</evidence>
<feature type="transmembrane region" description="Helical" evidence="1">
    <location>
        <begin position="12"/>
        <end position="31"/>
    </location>
</feature>
<keyword evidence="1" id="KW-0472">Membrane</keyword>
<comment type="caution">
    <text evidence="2">The sequence shown here is derived from an EMBL/GenBank/DDBJ whole genome shotgun (WGS) entry which is preliminary data.</text>
</comment>
<gene>
    <name evidence="2" type="ORF">BCV19_03530</name>
</gene>
<sequence length="81" mass="9070">MTIVKQGTNSKLNYRLVLTLIFMGIGFYSHANDIHNHLKKETLHQHISVANISLTLITNNENDDSEKGGLGTYDNVTELLT</sequence>
<dbReference type="AlphaFoldDB" id="A0A2N7CI05"/>
<keyword evidence="1" id="KW-1133">Transmembrane helix</keyword>
<proteinExistence type="predicted"/>
<reference evidence="3" key="1">
    <citation type="submission" date="2016-07" db="EMBL/GenBank/DDBJ databases">
        <title>Nontailed viruses are major unrecognized killers of bacteria in the ocean.</title>
        <authorList>
            <person name="Kauffman K."/>
            <person name="Hussain F."/>
            <person name="Yang J."/>
            <person name="Arevalo P."/>
            <person name="Brown J."/>
            <person name="Cutler M."/>
            <person name="Kelly L."/>
            <person name="Polz M.F."/>
        </authorList>
    </citation>
    <scope>NUCLEOTIDE SEQUENCE [LARGE SCALE GENOMIC DNA]</scope>
    <source>
        <strain evidence="3">10N.286.54.F3</strain>
    </source>
</reference>
<evidence type="ECO:0000313" key="3">
    <source>
        <dbReference type="Proteomes" id="UP000235405"/>
    </source>
</evidence>
<dbReference type="RefSeq" id="WP_133146576.1">
    <property type="nucleotide sequence ID" value="NZ_JANIGI010000005.1"/>
</dbReference>
<keyword evidence="1" id="KW-0812">Transmembrane</keyword>